<organism evidence="6 7">
    <name type="scientific">Neogemmobacter tilapiae</name>
    <dbReference type="NCBI Taxonomy" id="875041"/>
    <lineage>
        <taxon>Bacteria</taxon>
        <taxon>Pseudomonadati</taxon>
        <taxon>Pseudomonadota</taxon>
        <taxon>Alphaproteobacteria</taxon>
        <taxon>Rhodobacterales</taxon>
        <taxon>Paracoccaceae</taxon>
        <taxon>Neogemmobacter</taxon>
    </lineage>
</organism>
<dbReference type="Gene3D" id="3.40.190.10">
    <property type="entry name" value="Periplasmic binding protein-like II"/>
    <property type="match status" value="1"/>
</dbReference>
<dbReference type="InterPro" id="IPR006665">
    <property type="entry name" value="OmpA-like"/>
</dbReference>
<proteinExistence type="predicted"/>
<dbReference type="PANTHER" id="PTHR30570">
    <property type="entry name" value="PERIPLASMIC PHOSPHATE BINDING COMPONENT OF PHOSPHATE ABC TRANSPORTER"/>
    <property type="match status" value="1"/>
</dbReference>
<dbReference type="EMBL" id="BMYJ01000003">
    <property type="protein sequence ID" value="GHC50249.1"/>
    <property type="molecule type" value="Genomic_DNA"/>
</dbReference>
<dbReference type="InterPro" id="IPR006664">
    <property type="entry name" value="OMP_bac"/>
</dbReference>
<evidence type="ECO:0000259" key="5">
    <source>
        <dbReference type="PROSITE" id="PS51123"/>
    </source>
</evidence>
<evidence type="ECO:0000313" key="6">
    <source>
        <dbReference type="EMBL" id="GHC50249.1"/>
    </source>
</evidence>
<reference evidence="6" key="1">
    <citation type="journal article" date="2014" name="Int. J. Syst. Evol. Microbiol.">
        <title>Complete genome sequence of Corynebacterium casei LMG S-19264T (=DSM 44701T), isolated from a smear-ripened cheese.</title>
        <authorList>
            <consortium name="US DOE Joint Genome Institute (JGI-PGF)"/>
            <person name="Walter F."/>
            <person name="Albersmeier A."/>
            <person name="Kalinowski J."/>
            <person name="Ruckert C."/>
        </authorList>
    </citation>
    <scope>NUCLEOTIDE SEQUENCE</scope>
    <source>
        <strain evidence="6">KCTC 23310</strain>
    </source>
</reference>
<comment type="caution">
    <text evidence="6">The sequence shown here is derived from an EMBL/GenBank/DDBJ whole genome shotgun (WGS) entry which is preliminary data.</text>
</comment>
<dbReference type="Pfam" id="PF12849">
    <property type="entry name" value="PBP_like_2"/>
    <property type="match status" value="1"/>
</dbReference>
<dbReference type="GO" id="GO:0016020">
    <property type="term" value="C:membrane"/>
    <property type="evidence" value="ECO:0007669"/>
    <property type="project" value="UniProtKB-SubCell"/>
</dbReference>
<accession>A0A918TIX7</accession>
<reference evidence="6" key="2">
    <citation type="submission" date="2020-09" db="EMBL/GenBank/DDBJ databases">
        <authorList>
            <person name="Sun Q."/>
            <person name="Kim S."/>
        </authorList>
    </citation>
    <scope>NUCLEOTIDE SEQUENCE</scope>
    <source>
        <strain evidence="6">KCTC 23310</strain>
    </source>
</reference>
<sequence>MVLTHPLQAQDITLTSRDGSLSVEGTLLGYDGEFYRMDSVYGTLTIDGESVICEGPACPDLTAPFAEVRLIGAPEPGMRLMLPLWREFARINGYAVVSEAAAEGGFALNLSDPAKAKPIGRIVFTPAKAPETRVALAGGAAELAVAFRADADTAERVAGLDALVPIVARDNPLPRISTSDLAKALTGQVKNWADLGGPDMPIVIHGIDPATSLGEALEARLGNPVAAEIWHSDPASLAQAVGDDPYALAIAGLSGAERARVLPLTDSCGFPLNPSGLTLKAEDYPLSLPVFLQSPRRRLPLLAREFLDFLSSPTAQAVVRRTGYTDRLPERQPLTQDGLRLMNAILGAGEETTLPELKRLAAIMAGAERLSLTFRFEDGSSTLDAQSQDNLAVLARLLGLGEFRDYDLILAGFSDGEGAAEANLELSQQRAEVVSAALKVAAPDLPVGQRLPRIEAFGEALPMACDTTSGGRRLNRRVELWLRLDPETGRDEAAPIDSPLP</sequence>
<name>A0A918TIX7_9RHOB</name>
<gene>
    <name evidence="6" type="ORF">GCM10007315_10610</name>
</gene>
<dbReference type="SUPFAM" id="SSF53850">
    <property type="entry name" value="Periplasmic binding protein-like II"/>
    <property type="match status" value="1"/>
</dbReference>
<dbReference type="PROSITE" id="PS51123">
    <property type="entry name" value="OMPA_2"/>
    <property type="match status" value="1"/>
</dbReference>
<feature type="domain" description="OmpA-like" evidence="5">
    <location>
        <begin position="363"/>
        <end position="486"/>
    </location>
</feature>
<dbReference type="PRINTS" id="PR01021">
    <property type="entry name" value="OMPADOMAIN"/>
</dbReference>
<evidence type="ECO:0000256" key="4">
    <source>
        <dbReference type="PROSITE-ProRule" id="PRU00473"/>
    </source>
</evidence>
<dbReference type="Gene3D" id="3.30.1330.60">
    <property type="entry name" value="OmpA-like domain"/>
    <property type="match status" value="1"/>
</dbReference>
<dbReference type="Proteomes" id="UP000638981">
    <property type="component" value="Unassembled WGS sequence"/>
</dbReference>
<evidence type="ECO:0000256" key="2">
    <source>
        <dbReference type="ARBA" id="ARBA00022729"/>
    </source>
</evidence>
<dbReference type="InterPro" id="IPR024370">
    <property type="entry name" value="PBP_domain"/>
</dbReference>
<dbReference type="InterPro" id="IPR036737">
    <property type="entry name" value="OmpA-like_sf"/>
</dbReference>
<evidence type="ECO:0000256" key="1">
    <source>
        <dbReference type="ARBA" id="ARBA00004370"/>
    </source>
</evidence>
<dbReference type="InterPro" id="IPR050811">
    <property type="entry name" value="Phosphate_ABC_transporter"/>
</dbReference>
<dbReference type="SUPFAM" id="SSF103088">
    <property type="entry name" value="OmpA-like"/>
    <property type="match status" value="1"/>
</dbReference>
<evidence type="ECO:0000313" key="7">
    <source>
        <dbReference type="Proteomes" id="UP000638981"/>
    </source>
</evidence>
<keyword evidence="2" id="KW-0732">Signal</keyword>
<evidence type="ECO:0000256" key="3">
    <source>
        <dbReference type="ARBA" id="ARBA00023136"/>
    </source>
</evidence>
<dbReference type="PANTHER" id="PTHR30570:SF1">
    <property type="entry name" value="PHOSPHATE-BINDING PROTEIN PSTS"/>
    <property type="match status" value="1"/>
</dbReference>
<protein>
    <submittedName>
        <fullName evidence="6">OmpA family protein</fullName>
    </submittedName>
</protein>
<dbReference type="AlphaFoldDB" id="A0A918TIX7"/>
<comment type="subcellular location">
    <subcellularLocation>
        <location evidence="1">Membrane</location>
    </subcellularLocation>
</comment>
<dbReference type="Pfam" id="PF00691">
    <property type="entry name" value="OmpA"/>
    <property type="match status" value="1"/>
</dbReference>
<dbReference type="CDD" id="cd07185">
    <property type="entry name" value="OmpA_C-like"/>
    <property type="match status" value="1"/>
</dbReference>
<keyword evidence="3 4" id="KW-0472">Membrane</keyword>
<keyword evidence="7" id="KW-1185">Reference proteome</keyword>